<dbReference type="Gene3D" id="3.40.630.30">
    <property type="match status" value="1"/>
</dbReference>
<evidence type="ECO:0000256" key="11">
    <source>
        <dbReference type="ARBA" id="ARBA00023242"/>
    </source>
</evidence>
<accession>A0ABR1JYF2</accession>
<organism evidence="15 16">
    <name type="scientific">Marasmiellus scandens</name>
    <dbReference type="NCBI Taxonomy" id="2682957"/>
    <lineage>
        <taxon>Eukaryota</taxon>
        <taxon>Fungi</taxon>
        <taxon>Dikarya</taxon>
        <taxon>Basidiomycota</taxon>
        <taxon>Agaricomycotina</taxon>
        <taxon>Agaricomycetes</taxon>
        <taxon>Agaricomycetidae</taxon>
        <taxon>Agaricales</taxon>
        <taxon>Marasmiineae</taxon>
        <taxon>Omphalotaceae</taxon>
        <taxon>Marasmiellus</taxon>
    </lineage>
</organism>
<evidence type="ECO:0000256" key="2">
    <source>
        <dbReference type="ARBA" id="ARBA00010107"/>
    </source>
</evidence>
<sequence length="595" mass="66331">MPATHVVTIENQTPQHTVFRNNHDEPVVVLQERNTIDGTEQEVYIHYVNFDKRHDDWVPKSLLQPMQSTSTAGSDGVAGGLELLGQAAAGIGIEEIPATDGIRKRKRAGSPNGSINNGSRSHSVSSLSDSEDNGTGNGHSLAGPGTSIVSLPPNGASQTTVVMSEDEYDFQHHRKIYAQRNFDKVVFGEWLIKTWYFSPYPLTENEDHEPAQATTPAGNAKIPGVHKPTARSHARTADLFASGLNRSNAQGERSLLWVCDMCFKYMTDNTSWELHRKTCTVEYPPGNKVYQRGAHTIWEVDGAKAKLYCQNLSLFGKLFIDVKTLFFDCDNFLFYILTDASSRRDHLVGFFSKEKVSYDDYNLACILTLPPFQKMGFGALMIEFSYELSRREGKTGTPERPLSDLGLRSYLAYWVSALIRFFRKLLTVLPPSTTEIVTKGAPPDLGSPIRESSEDGIKRRKKTKGWDGEVALEDIAFDSIDDKLASFRHFVTTANPDGSATTHVRIECTLADIAEATNIRVEDAAFALQEVGMLEKWGQIRKPGVAPDAEDPNMKEDVVVLTREMVERVATERKVKKKCLAPKYIMEKALQPGRY</sequence>
<keyword evidence="9" id="KW-0805">Transcription regulation</keyword>
<evidence type="ECO:0000259" key="14">
    <source>
        <dbReference type="PROSITE" id="PS51726"/>
    </source>
</evidence>
<comment type="similarity">
    <text evidence="2">Belongs to the MYST (SAS/MOZ) family.</text>
</comment>
<dbReference type="SUPFAM" id="SSF54160">
    <property type="entry name" value="Chromo domain-like"/>
    <property type="match status" value="1"/>
</dbReference>
<evidence type="ECO:0000256" key="3">
    <source>
        <dbReference type="ARBA" id="ARBA00013184"/>
    </source>
</evidence>
<keyword evidence="10" id="KW-0804">Transcription</keyword>
<dbReference type="Gene3D" id="2.30.30.140">
    <property type="match status" value="1"/>
</dbReference>
<dbReference type="SUPFAM" id="SSF55729">
    <property type="entry name" value="Acyl-CoA N-acyltransferases (Nat)"/>
    <property type="match status" value="1"/>
</dbReference>
<dbReference type="Pfam" id="PF17772">
    <property type="entry name" value="zf-MYST"/>
    <property type="match status" value="1"/>
</dbReference>
<evidence type="ECO:0000256" key="4">
    <source>
        <dbReference type="ARBA" id="ARBA00022679"/>
    </source>
</evidence>
<keyword evidence="4" id="KW-0808">Transferase</keyword>
<dbReference type="InterPro" id="IPR040706">
    <property type="entry name" value="Zf-MYST"/>
</dbReference>
<dbReference type="Gene3D" id="1.10.10.10">
    <property type="entry name" value="Winged helix-like DNA-binding domain superfamily/Winged helix DNA-binding domain"/>
    <property type="match status" value="1"/>
</dbReference>
<evidence type="ECO:0000256" key="5">
    <source>
        <dbReference type="ARBA" id="ARBA00022723"/>
    </source>
</evidence>
<evidence type="ECO:0000256" key="6">
    <source>
        <dbReference type="ARBA" id="ARBA00022771"/>
    </source>
</evidence>
<protein>
    <recommendedName>
        <fullName evidence="3">histone acetyltransferase</fullName>
        <ecNumber evidence="3">2.3.1.48</ecNumber>
    </recommendedName>
</protein>
<dbReference type="EC" id="2.3.1.48" evidence="3"/>
<feature type="domain" description="MYST-type HAT" evidence="14">
    <location>
        <begin position="177"/>
        <end position="582"/>
    </location>
</feature>
<keyword evidence="11" id="KW-0539">Nucleus</keyword>
<evidence type="ECO:0000256" key="10">
    <source>
        <dbReference type="ARBA" id="ARBA00023163"/>
    </source>
</evidence>
<proteinExistence type="inferred from homology"/>
<dbReference type="Proteomes" id="UP001498398">
    <property type="component" value="Unassembled WGS sequence"/>
</dbReference>
<comment type="caution">
    <text evidence="15">The sequence shown here is derived from an EMBL/GenBank/DDBJ whole genome shotgun (WGS) entry which is preliminary data.</text>
</comment>
<dbReference type="EMBL" id="JBANRG010000003">
    <property type="protein sequence ID" value="KAK7468305.1"/>
    <property type="molecule type" value="Genomic_DNA"/>
</dbReference>
<dbReference type="InterPro" id="IPR002717">
    <property type="entry name" value="HAT_MYST-type"/>
</dbReference>
<evidence type="ECO:0000256" key="12">
    <source>
        <dbReference type="ARBA" id="ARBA00023315"/>
    </source>
</evidence>
<evidence type="ECO:0000256" key="8">
    <source>
        <dbReference type="ARBA" id="ARBA00022990"/>
    </source>
</evidence>
<feature type="region of interest" description="Disordered" evidence="13">
    <location>
        <begin position="102"/>
        <end position="157"/>
    </location>
</feature>
<evidence type="ECO:0000256" key="1">
    <source>
        <dbReference type="ARBA" id="ARBA00004123"/>
    </source>
</evidence>
<keyword evidence="5" id="KW-0479">Metal-binding</keyword>
<evidence type="ECO:0000256" key="7">
    <source>
        <dbReference type="ARBA" id="ARBA00022833"/>
    </source>
</evidence>
<feature type="region of interest" description="Disordered" evidence="13">
    <location>
        <begin position="206"/>
        <end position="227"/>
    </location>
</feature>
<dbReference type="PROSITE" id="PS51726">
    <property type="entry name" value="MYST_HAT"/>
    <property type="match status" value="1"/>
</dbReference>
<keyword evidence="12" id="KW-0012">Acyltransferase</keyword>
<dbReference type="PANTHER" id="PTHR10615">
    <property type="entry name" value="HISTONE ACETYLTRANSFERASE"/>
    <property type="match status" value="1"/>
</dbReference>
<keyword evidence="6" id="KW-0863">Zinc-finger</keyword>
<comment type="subcellular location">
    <subcellularLocation>
        <location evidence="1">Nucleus</location>
    </subcellularLocation>
</comment>
<dbReference type="InterPro" id="IPR016181">
    <property type="entry name" value="Acyl_CoA_acyltransferase"/>
</dbReference>
<name>A0ABR1JYF2_9AGAR</name>
<keyword evidence="8" id="KW-0007">Acetylation</keyword>
<evidence type="ECO:0000256" key="9">
    <source>
        <dbReference type="ARBA" id="ARBA00023015"/>
    </source>
</evidence>
<feature type="region of interest" description="Disordered" evidence="13">
    <location>
        <begin position="439"/>
        <end position="460"/>
    </location>
</feature>
<gene>
    <name evidence="15" type="ORF">VKT23_002819</name>
</gene>
<dbReference type="Gene3D" id="3.30.60.60">
    <property type="entry name" value="N-acetyl transferase-like"/>
    <property type="match status" value="1"/>
</dbReference>
<feature type="compositionally biased region" description="Low complexity" evidence="13">
    <location>
        <begin position="114"/>
        <end position="128"/>
    </location>
</feature>
<dbReference type="InterPro" id="IPR050603">
    <property type="entry name" value="MYST_HAT"/>
</dbReference>
<dbReference type="Pfam" id="PF01853">
    <property type="entry name" value="MOZ_SAS"/>
    <property type="match status" value="1"/>
</dbReference>
<dbReference type="PANTHER" id="PTHR10615:SF219">
    <property type="entry name" value="HISTONE ACETYLTRANSFERASE KAT5"/>
    <property type="match status" value="1"/>
</dbReference>
<evidence type="ECO:0000313" key="15">
    <source>
        <dbReference type="EMBL" id="KAK7468305.1"/>
    </source>
</evidence>
<dbReference type="Pfam" id="PF11717">
    <property type="entry name" value="Tudor-knot"/>
    <property type="match status" value="1"/>
</dbReference>
<dbReference type="InterPro" id="IPR016197">
    <property type="entry name" value="Chromo-like_dom_sf"/>
</dbReference>
<keyword evidence="7" id="KW-0862">Zinc</keyword>
<evidence type="ECO:0000256" key="13">
    <source>
        <dbReference type="SAM" id="MobiDB-lite"/>
    </source>
</evidence>
<evidence type="ECO:0000313" key="16">
    <source>
        <dbReference type="Proteomes" id="UP001498398"/>
    </source>
</evidence>
<dbReference type="InterPro" id="IPR025995">
    <property type="entry name" value="Tudor-knot"/>
</dbReference>
<dbReference type="InterPro" id="IPR036388">
    <property type="entry name" value="WH-like_DNA-bd_sf"/>
</dbReference>
<keyword evidence="16" id="KW-1185">Reference proteome</keyword>
<reference evidence="15 16" key="1">
    <citation type="submission" date="2024-01" db="EMBL/GenBank/DDBJ databases">
        <title>A draft genome for the cacao thread blight pathogen Marasmiellus scandens.</title>
        <authorList>
            <person name="Baruah I.K."/>
            <person name="Leung J."/>
            <person name="Bukari Y."/>
            <person name="Amoako-Attah I."/>
            <person name="Meinhardt L.W."/>
            <person name="Bailey B.A."/>
            <person name="Cohen S.P."/>
        </authorList>
    </citation>
    <scope>NUCLEOTIDE SEQUENCE [LARGE SCALE GENOMIC DNA]</scope>
    <source>
        <strain evidence="15 16">GH-19</strain>
    </source>
</reference>